<reference evidence="4" key="3">
    <citation type="submission" date="2025-09" db="UniProtKB">
        <authorList>
            <consortium name="Ensembl"/>
        </authorList>
    </citation>
    <scope>IDENTIFICATION</scope>
</reference>
<evidence type="ECO:0000313" key="4">
    <source>
        <dbReference type="Ensembl" id="ENSAOCP00000070853.1"/>
    </source>
</evidence>
<dbReference type="GeneTree" id="ENSGT00940000158262"/>
<dbReference type="PROSITE" id="PS51329">
    <property type="entry name" value="C_CAP_COFACTOR_C"/>
    <property type="match status" value="1"/>
</dbReference>
<dbReference type="InterPro" id="IPR006599">
    <property type="entry name" value="CARP_motif"/>
</dbReference>
<dbReference type="AlphaFoldDB" id="A0AAQ5ZXN6"/>
<dbReference type="GO" id="GO:0000166">
    <property type="term" value="F:nucleotide binding"/>
    <property type="evidence" value="ECO:0007669"/>
    <property type="project" value="UniProtKB-KW"/>
</dbReference>
<dbReference type="PANTHER" id="PTHR15440">
    <property type="entry name" value="XRP2 PROTEIN"/>
    <property type="match status" value="1"/>
</dbReference>
<evidence type="ECO:0000256" key="2">
    <source>
        <dbReference type="ARBA" id="ARBA00022741"/>
    </source>
</evidence>
<keyword evidence="5" id="KW-1185">Reference proteome</keyword>
<protein>
    <recommendedName>
        <fullName evidence="3">C-CAP/cofactor C-like domain-containing protein</fullName>
    </recommendedName>
</protein>
<reference evidence="4 5" key="1">
    <citation type="submission" date="2022-01" db="EMBL/GenBank/DDBJ databases">
        <title>A chromosome-scale genome assembly of the false clownfish, Amphiprion ocellaris.</title>
        <authorList>
            <person name="Ryu T."/>
        </authorList>
    </citation>
    <scope>NUCLEOTIDE SEQUENCE [LARGE SCALE GENOMIC DNA]</scope>
</reference>
<dbReference type="Pfam" id="PF07986">
    <property type="entry name" value="TBCC"/>
    <property type="match status" value="1"/>
</dbReference>
<dbReference type="Proteomes" id="UP001501940">
    <property type="component" value="Chromosome 3"/>
</dbReference>
<evidence type="ECO:0000259" key="3">
    <source>
        <dbReference type="PROSITE" id="PS51329"/>
    </source>
</evidence>
<dbReference type="Gene3D" id="2.160.20.70">
    <property type="match status" value="1"/>
</dbReference>
<dbReference type="Ensembl" id="ENSAOCT00000082751.1">
    <property type="protein sequence ID" value="ENSAOCP00000070853.1"/>
    <property type="gene ID" value="ENSAOCG00000024895.1"/>
</dbReference>
<evidence type="ECO:0000313" key="5">
    <source>
        <dbReference type="Proteomes" id="UP001501940"/>
    </source>
</evidence>
<dbReference type="GO" id="GO:0005096">
    <property type="term" value="F:GTPase activator activity"/>
    <property type="evidence" value="ECO:0007669"/>
    <property type="project" value="InterPro"/>
</dbReference>
<dbReference type="PANTHER" id="PTHR15440:SF0">
    <property type="entry name" value="PROTEIN XRP2"/>
    <property type="match status" value="1"/>
</dbReference>
<comment type="similarity">
    <text evidence="1">Belongs to the TBCC family.</text>
</comment>
<accession>A0AAQ5ZXN6</accession>
<sequence length="223" mass="26413">MATKVLDATCHLEQHNAPRHTTKTTQELRVKLFIWFDLTDYMLAWLKDITVGHLPGQLHRQQFVIQECEKCNIYVFNHSKTITINDCVICHIFRRSVKGSVFVRDCKHTQCKVACLQFHTKAVKRQSSTTLSWPTTSRTFSRRVHENSEQSCLFVFFAGEYWTTNTHKKRPECEEVLLVWYQQIYQKENIHVLSNHPVVCSEYMQLGLQKTEEKDFLLFLHYK</sequence>
<dbReference type="InterPro" id="IPR017901">
    <property type="entry name" value="C-CAP_CF_C-like"/>
</dbReference>
<dbReference type="GO" id="GO:0006892">
    <property type="term" value="P:post-Golgi vesicle-mediated transport"/>
    <property type="evidence" value="ECO:0007669"/>
    <property type="project" value="TreeGrafter"/>
</dbReference>
<dbReference type="GO" id="GO:0005929">
    <property type="term" value="C:cilium"/>
    <property type="evidence" value="ECO:0007669"/>
    <property type="project" value="TreeGrafter"/>
</dbReference>
<feature type="domain" description="C-CAP/cofactor C-like" evidence="3">
    <location>
        <begin position="18"/>
        <end position="198"/>
    </location>
</feature>
<dbReference type="InterPro" id="IPR012945">
    <property type="entry name" value="Tubulin-bd_cofactor_C_dom"/>
</dbReference>
<keyword evidence="2" id="KW-0547">Nucleotide-binding</keyword>
<evidence type="ECO:0000256" key="1">
    <source>
        <dbReference type="ARBA" id="ARBA00008848"/>
    </source>
</evidence>
<reference evidence="4" key="2">
    <citation type="submission" date="2025-08" db="UniProtKB">
        <authorList>
            <consortium name="Ensembl"/>
        </authorList>
    </citation>
    <scope>IDENTIFICATION</scope>
</reference>
<dbReference type="SMART" id="SM00673">
    <property type="entry name" value="CARP"/>
    <property type="match status" value="1"/>
</dbReference>
<dbReference type="GO" id="GO:1990075">
    <property type="term" value="C:periciliary membrane compartment"/>
    <property type="evidence" value="ECO:0007669"/>
    <property type="project" value="TreeGrafter"/>
</dbReference>
<organism evidence="4 5">
    <name type="scientific">Amphiprion ocellaris</name>
    <name type="common">Clown anemonefish</name>
    <dbReference type="NCBI Taxonomy" id="80972"/>
    <lineage>
        <taxon>Eukaryota</taxon>
        <taxon>Metazoa</taxon>
        <taxon>Chordata</taxon>
        <taxon>Craniata</taxon>
        <taxon>Vertebrata</taxon>
        <taxon>Euteleostomi</taxon>
        <taxon>Actinopterygii</taxon>
        <taxon>Neopterygii</taxon>
        <taxon>Teleostei</taxon>
        <taxon>Neoteleostei</taxon>
        <taxon>Acanthomorphata</taxon>
        <taxon>Ovalentaria</taxon>
        <taxon>Pomacentridae</taxon>
        <taxon>Amphiprion</taxon>
    </lineage>
</organism>
<name>A0AAQ5ZXN6_AMPOC</name>
<dbReference type="InterPro" id="IPR039093">
    <property type="entry name" value="XRP2"/>
</dbReference>
<proteinExistence type="inferred from homology"/>
<dbReference type="InterPro" id="IPR016098">
    <property type="entry name" value="CAP/MinC_C"/>
</dbReference>